<sequence length="35" mass="4201">MDSCEQKLKPPNCRQRSYHDIDTVSFKFKKKNEAK</sequence>
<protein>
    <submittedName>
        <fullName evidence="1">Uncharacterized protein</fullName>
    </submittedName>
</protein>
<organism evidence="1">
    <name type="scientific">Rhizophora mucronata</name>
    <name type="common">Asiatic mangrove</name>
    <dbReference type="NCBI Taxonomy" id="61149"/>
    <lineage>
        <taxon>Eukaryota</taxon>
        <taxon>Viridiplantae</taxon>
        <taxon>Streptophyta</taxon>
        <taxon>Embryophyta</taxon>
        <taxon>Tracheophyta</taxon>
        <taxon>Spermatophyta</taxon>
        <taxon>Magnoliopsida</taxon>
        <taxon>eudicotyledons</taxon>
        <taxon>Gunneridae</taxon>
        <taxon>Pentapetalae</taxon>
        <taxon>rosids</taxon>
        <taxon>fabids</taxon>
        <taxon>Malpighiales</taxon>
        <taxon>Rhizophoraceae</taxon>
        <taxon>Rhizophora</taxon>
    </lineage>
</organism>
<name>A0A2P2NYF9_RHIMU</name>
<dbReference type="AlphaFoldDB" id="A0A2P2NYF9"/>
<accession>A0A2P2NYF9</accession>
<dbReference type="EMBL" id="GGEC01067063">
    <property type="protein sequence ID" value="MBX47547.1"/>
    <property type="molecule type" value="Transcribed_RNA"/>
</dbReference>
<reference evidence="1" key="1">
    <citation type="submission" date="2018-02" db="EMBL/GenBank/DDBJ databases">
        <title>Rhizophora mucronata_Transcriptome.</title>
        <authorList>
            <person name="Meera S.P."/>
            <person name="Sreeshan A."/>
            <person name="Augustine A."/>
        </authorList>
    </citation>
    <scope>NUCLEOTIDE SEQUENCE</scope>
    <source>
        <tissue evidence="1">Leaf</tissue>
    </source>
</reference>
<evidence type="ECO:0000313" key="1">
    <source>
        <dbReference type="EMBL" id="MBX47547.1"/>
    </source>
</evidence>
<proteinExistence type="predicted"/>